<reference evidence="2" key="1">
    <citation type="submission" date="2022-08" db="EMBL/GenBank/DDBJ databases">
        <title>Genomic Encyclopedia of Type Strains, Phase III (KMG-III): the genomes of soil and plant-associated and newly described type strains.</title>
        <authorList>
            <person name="Whitman W."/>
        </authorList>
    </citation>
    <scope>NUCLEOTIDE SEQUENCE</scope>
    <source>
        <strain evidence="2">HMT 1</strain>
    </source>
</reference>
<evidence type="ECO:0000256" key="1">
    <source>
        <dbReference type="SAM" id="SignalP"/>
    </source>
</evidence>
<dbReference type="AlphaFoldDB" id="A0AAE3L4Z7"/>
<sequence length="258" mass="28297">MSLLFGKTYSDHPGMGRALLALLLMGGAAPGMAAETGSSQVIERFTFTDSPDADASDTLRDQGYEFKLDAEGLDLQFSGDGLVLETDSQRAGLIAREVNIEDVDRVRITWGVNEYPEGADWAAGVYRVPIAVMISFGDKEIDSGSMFVPDVPYFVGLFLGEKEQEGHAYKANYYHEGGRYFCQPCNPEPGETITTVFNFDEVLTEQFDISTSMPVSSVGIQMNTNDTQGSAKAFIQEIEFLSDGESSDRIVKSDQDER</sequence>
<evidence type="ECO:0008006" key="4">
    <source>
        <dbReference type="Google" id="ProtNLM"/>
    </source>
</evidence>
<feature type="chain" id="PRO_5042033886" description="DUF3047 domain-containing protein" evidence="1">
    <location>
        <begin position="34"/>
        <end position="258"/>
    </location>
</feature>
<dbReference type="EMBL" id="JANUCT010000002">
    <property type="protein sequence ID" value="MCS3902442.1"/>
    <property type="molecule type" value="Genomic_DNA"/>
</dbReference>
<organism evidence="2 3">
    <name type="scientific">Methylohalomonas lacus</name>
    <dbReference type="NCBI Taxonomy" id="398773"/>
    <lineage>
        <taxon>Bacteria</taxon>
        <taxon>Pseudomonadati</taxon>
        <taxon>Pseudomonadota</taxon>
        <taxon>Gammaproteobacteria</taxon>
        <taxon>Methylohalomonadales</taxon>
        <taxon>Methylohalomonadaceae</taxon>
        <taxon>Methylohalomonas</taxon>
    </lineage>
</organism>
<comment type="caution">
    <text evidence="2">The sequence shown here is derived from an EMBL/GenBank/DDBJ whole genome shotgun (WGS) entry which is preliminary data.</text>
</comment>
<evidence type="ECO:0000313" key="3">
    <source>
        <dbReference type="Proteomes" id="UP001204445"/>
    </source>
</evidence>
<dbReference type="Proteomes" id="UP001204445">
    <property type="component" value="Unassembled WGS sequence"/>
</dbReference>
<gene>
    <name evidence="2" type="ORF">J2T55_000438</name>
</gene>
<feature type="signal peptide" evidence="1">
    <location>
        <begin position="1"/>
        <end position="33"/>
    </location>
</feature>
<keyword evidence="1" id="KW-0732">Signal</keyword>
<proteinExistence type="predicted"/>
<protein>
    <recommendedName>
        <fullName evidence="4">DUF3047 domain-containing protein</fullName>
    </recommendedName>
</protein>
<name>A0AAE3L4Z7_9GAMM</name>
<keyword evidence="3" id="KW-1185">Reference proteome</keyword>
<evidence type="ECO:0000313" key="2">
    <source>
        <dbReference type="EMBL" id="MCS3902442.1"/>
    </source>
</evidence>
<dbReference type="RefSeq" id="WP_259053962.1">
    <property type="nucleotide sequence ID" value="NZ_JANUCT010000002.1"/>
</dbReference>
<accession>A0AAE3L4Z7</accession>